<feature type="compositionally biased region" description="Low complexity" evidence="1">
    <location>
        <begin position="45"/>
        <end position="60"/>
    </location>
</feature>
<dbReference type="Proteomes" id="UP000007174">
    <property type="component" value="Unassembled WGS sequence"/>
</dbReference>
<name>H1VYZ8_COLHI</name>
<feature type="region of interest" description="Disordered" evidence="1">
    <location>
        <begin position="1"/>
        <end position="77"/>
    </location>
</feature>
<evidence type="ECO:0000313" key="2">
    <source>
        <dbReference type="EMBL" id="CCF45460.1"/>
    </source>
</evidence>
<organism evidence="2 3">
    <name type="scientific">Colletotrichum higginsianum (strain IMI 349063)</name>
    <name type="common">Crucifer anthracnose fungus</name>
    <dbReference type="NCBI Taxonomy" id="759273"/>
    <lineage>
        <taxon>Eukaryota</taxon>
        <taxon>Fungi</taxon>
        <taxon>Dikarya</taxon>
        <taxon>Ascomycota</taxon>
        <taxon>Pezizomycotina</taxon>
        <taxon>Sordariomycetes</taxon>
        <taxon>Hypocreomycetidae</taxon>
        <taxon>Glomerellales</taxon>
        <taxon>Glomerellaceae</taxon>
        <taxon>Colletotrichum</taxon>
        <taxon>Colletotrichum destructivum species complex</taxon>
    </lineage>
</organism>
<feature type="compositionally biased region" description="Polar residues" evidence="1">
    <location>
        <begin position="16"/>
        <end position="43"/>
    </location>
</feature>
<evidence type="ECO:0000256" key="1">
    <source>
        <dbReference type="SAM" id="MobiDB-lite"/>
    </source>
</evidence>
<protein>
    <submittedName>
        <fullName evidence="2">Uncharacterized protein</fullName>
    </submittedName>
</protein>
<accession>H1VYZ8</accession>
<reference evidence="3" key="1">
    <citation type="journal article" date="2012" name="Nat. Genet.">
        <title>Lifestyle transitions in plant pathogenic Colletotrichum fungi deciphered by genome and transcriptome analyses.</title>
        <authorList>
            <person name="O'Connell R.J."/>
            <person name="Thon M.R."/>
            <person name="Hacquard S."/>
            <person name="Amyotte S.G."/>
            <person name="Kleemann J."/>
            <person name="Torres M.F."/>
            <person name="Damm U."/>
            <person name="Buiate E.A."/>
            <person name="Epstein L."/>
            <person name="Alkan N."/>
            <person name="Altmueller J."/>
            <person name="Alvarado-Balderrama L."/>
            <person name="Bauser C.A."/>
            <person name="Becker C."/>
            <person name="Birren B.W."/>
            <person name="Chen Z."/>
            <person name="Choi J."/>
            <person name="Crouch J.A."/>
            <person name="Duvick J.P."/>
            <person name="Farman M.A."/>
            <person name="Gan P."/>
            <person name="Heiman D."/>
            <person name="Henrissat B."/>
            <person name="Howard R.J."/>
            <person name="Kabbage M."/>
            <person name="Koch C."/>
            <person name="Kracher B."/>
            <person name="Kubo Y."/>
            <person name="Law A.D."/>
            <person name="Lebrun M.-H."/>
            <person name="Lee Y.-H."/>
            <person name="Miyara I."/>
            <person name="Moore N."/>
            <person name="Neumann U."/>
            <person name="Nordstroem K."/>
            <person name="Panaccione D.G."/>
            <person name="Panstruga R."/>
            <person name="Place M."/>
            <person name="Proctor R.H."/>
            <person name="Prusky D."/>
            <person name="Rech G."/>
            <person name="Reinhardt R."/>
            <person name="Rollins J.A."/>
            <person name="Rounsley S."/>
            <person name="Schardl C.L."/>
            <person name="Schwartz D.C."/>
            <person name="Shenoy N."/>
            <person name="Shirasu K."/>
            <person name="Sikhakolli U.R."/>
            <person name="Stueber K."/>
            <person name="Sukno S.A."/>
            <person name="Sweigard J.A."/>
            <person name="Takano Y."/>
            <person name="Takahara H."/>
            <person name="Trail F."/>
            <person name="van der Does H.C."/>
            <person name="Voll L.M."/>
            <person name="Will I."/>
            <person name="Young S."/>
            <person name="Zeng Q."/>
            <person name="Zhang J."/>
            <person name="Zhou S."/>
            <person name="Dickman M.B."/>
            <person name="Schulze-Lefert P."/>
            <person name="Ver Loren van Themaat E."/>
            <person name="Ma L.-J."/>
            <person name="Vaillancourt L.J."/>
        </authorList>
    </citation>
    <scope>NUCLEOTIDE SEQUENCE [LARGE SCALE GENOMIC DNA]</scope>
    <source>
        <strain evidence="3">IMI 349063</strain>
    </source>
</reference>
<dbReference type="EMBL" id="CACQ02007772">
    <property type="protein sequence ID" value="CCF45460.1"/>
    <property type="molecule type" value="Genomic_DNA"/>
</dbReference>
<sequence length="116" mass="12416">MDAQSDIRRPSVSFADRSSTGESSEATPVASIHSNPVATQLPNPSAAATPSCSSSWSANSDRQLGHGASPDPTDRVFPIRSVVSVDRTGRTSGEHDYFPRVPDHIRRLTGQIRSQS</sequence>
<dbReference type="HOGENOM" id="CLU_2096731_0_0_1"/>
<dbReference type="VEuPathDB" id="FungiDB:CH63R_06384"/>
<proteinExistence type="predicted"/>
<evidence type="ECO:0000313" key="3">
    <source>
        <dbReference type="Proteomes" id="UP000007174"/>
    </source>
</evidence>
<dbReference type="eggNOG" id="KOG0519">
    <property type="taxonomic scope" value="Eukaryota"/>
</dbReference>
<dbReference type="STRING" id="759273.H1VYZ8"/>
<dbReference type="AlphaFoldDB" id="H1VYZ8"/>
<gene>
    <name evidence="2" type="ORF">CH063_14540</name>
</gene>